<dbReference type="AlphaFoldDB" id="U6GHD3"/>
<reference evidence="2" key="1">
    <citation type="submission" date="2013-10" db="EMBL/GenBank/DDBJ databases">
        <title>Genomic analysis of the causative agents of coccidiosis in chickens.</title>
        <authorList>
            <person name="Reid A.J."/>
            <person name="Blake D."/>
            <person name="Billington K."/>
            <person name="Browne H."/>
            <person name="Dunn M."/>
            <person name="Hung S."/>
            <person name="Kawahara F."/>
            <person name="Miranda-Saavedra D."/>
            <person name="Mourier T."/>
            <person name="Nagra H."/>
            <person name="Otto T.D."/>
            <person name="Rawlings N."/>
            <person name="Sanchez A."/>
            <person name="Sanders M."/>
            <person name="Subramaniam C."/>
            <person name="Tay Y."/>
            <person name="Dear P."/>
            <person name="Doerig C."/>
            <person name="Gruber A."/>
            <person name="Parkinson J."/>
            <person name="Shirley M."/>
            <person name="Wan K.L."/>
            <person name="Berriman M."/>
            <person name="Tomley F."/>
            <person name="Pain A."/>
        </authorList>
    </citation>
    <scope>NUCLEOTIDE SEQUENCE [LARGE SCALE GENOMIC DNA]</scope>
    <source>
        <strain evidence="2">Houghton</strain>
    </source>
</reference>
<evidence type="ECO:0000313" key="3">
    <source>
        <dbReference type="Proteomes" id="UP000018050"/>
    </source>
</evidence>
<name>U6GHD3_EIMAC</name>
<feature type="compositionally biased region" description="Low complexity" evidence="1">
    <location>
        <begin position="360"/>
        <end position="388"/>
    </location>
</feature>
<dbReference type="GeneID" id="25271719"/>
<proteinExistence type="predicted"/>
<dbReference type="PANTHER" id="PTHR23216:SF1">
    <property type="entry name" value="NUCLEOLAR AND COILED-BODY PHOSPHOPROTEIN 1"/>
    <property type="match status" value="1"/>
</dbReference>
<dbReference type="VEuPathDB" id="ToxoDB:EAH_00036490"/>
<dbReference type="InterPro" id="IPR039191">
    <property type="entry name" value="Nopp140-like"/>
</dbReference>
<gene>
    <name evidence="2" type="ORF">EAH_00036490</name>
</gene>
<evidence type="ECO:0000256" key="1">
    <source>
        <dbReference type="SAM" id="MobiDB-lite"/>
    </source>
</evidence>
<dbReference type="RefSeq" id="XP_013251107.1">
    <property type="nucleotide sequence ID" value="XM_013395653.1"/>
</dbReference>
<feature type="region of interest" description="Disordered" evidence="1">
    <location>
        <begin position="589"/>
        <end position="616"/>
    </location>
</feature>
<keyword evidence="3" id="KW-1185">Reference proteome</keyword>
<dbReference type="EMBL" id="HG670904">
    <property type="protein sequence ID" value="CDI78693.1"/>
    <property type="molecule type" value="Genomic_DNA"/>
</dbReference>
<protein>
    <submittedName>
        <fullName evidence="2">Uncharacterized protein</fullName>
    </submittedName>
</protein>
<dbReference type="GO" id="GO:0005730">
    <property type="term" value="C:nucleolus"/>
    <property type="evidence" value="ECO:0007669"/>
    <property type="project" value="InterPro"/>
</dbReference>
<sequence>MCESLSVLNSAAKINNIKLRAELAHTVVSYLQQQTTATPAAAAAASPVPAAARTTTPAAAAAATREQSESCLSVCYNLELVLKTVVEKWREESEENLKDEEKKFSSFLLDVFVDFIELLLQQQRWADAIQWIEQIEAAAAAAAATTATAAEAPSAAAPAAVTAAETPSAAAPAAVTAATPAAAATAAATATTATAAAATAAAKGGLDNLMIGRLSLHLAFAFCRSGQPLKALEVLDREEVSNGFKAAAAAAAASPAGAAAAASAASPAAAAAAEAEGDRLCRTRELLRLSAFLSTGSNEAAVSVCISLSKGAPLSREEAFALCSECFSNNETTDPRVALQCLLLLLTALARAAPQDVPDSSSSSSSSSESDSISNMCSSSSNSNSSSNSRRREFLISSLSTVLSPQTTRGCALSSGVTATAAAAETAAATAAAAAAAGEKEEGSNCCLLQLSALMLQKSREAKCSRDAALRLCNLLGACKHFSSAEEPEAAKYINAFCCAEGGMAFTEAAESSDPEQQQKIYFDSRSKLQNLSVGAPSVSLLQGREGVGGACLLSVGTTKRKETRKRKKTTAEAEREAQTEIAEIAAAAATEEEEDEANEAIEEDEEEENEGDKIKQNDKNYIVFSPKQIAEKAFKEDLLGLVGWPSAWSSEEKKNFTSSLALQRTHGMKEFFSSEDTDTLRLKNG</sequence>
<organism evidence="2 3">
    <name type="scientific">Eimeria acervulina</name>
    <name type="common">Coccidian parasite</name>
    <dbReference type="NCBI Taxonomy" id="5801"/>
    <lineage>
        <taxon>Eukaryota</taxon>
        <taxon>Sar</taxon>
        <taxon>Alveolata</taxon>
        <taxon>Apicomplexa</taxon>
        <taxon>Conoidasida</taxon>
        <taxon>Coccidia</taxon>
        <taxon>Eucoccidiorida</taxon>
        <taxon>Eimeriorina</taxon>
        <taxon>Eimeriidae</taxon>
        <taxon>Eimeria</taxon>
    </lineage>
</organism>
<reference evidence="2" key="2">
    <citation type="submission" date="2013-10" db="EMBL/GenBank/DDBJ databases">
        <authorList>
            <person name="Aslett M."/>
        </authorList>
    </citation>
    <scope>NUCLEOTIDE SEQUENCE [LARGE SCALE GENOMIC DNA]</scope>
    <source>
        <strain evidence="2">Houghton</strain>
    </source>
</reference>
<accession>U6GHD3</accession>
<dbReference type="Proteomes" id="UP000018050">
    <property type="component" value="Unassembled WGS sequence"/>
</dbReference>
<feature type="region of interest" description="Disordered" evidence="1">
    <location>
        <begin position="355"/>
        <end position="388"/>
    </location>
</feature>
<evidence type="ECO:0000313" key="2">
    <source>
        <dbReference type="EMBL" id="CDI78693.1"/>
    </source>
</evidence>
<feature type="compositionally biased region" description="Acidic residues" evidence="1">
    <location>
        <begin position="591"/>
        <end position="611"/>
    </location>
</feature>
<dbReference type="PANTHER" id="PTHR23216">
    <property type="entry name" value="NUCLEOLAR AND COILED-BODY PHOSPHOPROTEIN 1"/>
    <property type="match status" value="1"/>
</dbReference>